<sequence length="115" mass="12411">MLADHLMRCKIAFAGPSHTGNDAGCSREYLIGPAPEPLRLRVLARLTSQFPSVPGLPGCKLLPSAVPPARIRTGAILTTDQQLLLTCLHTVPLLMRMGHSARLLTLLVPSLRRPS</sequence>
<dbReference type="Proteomes" id="UP001141327">
    <property type="component" value="Unassembled WGS sequence"/>
</dbReference>
<organism evidence="1 2">
    <name type="scientific">Paratrimastix pyriformis</name>
    <dbReference type="NCBI Taxonomy" id="342808"/>
    <lineage>
        <taxon>Eukaryota</taxon>
        <taxon>Metamonada</taxon>
        <taxon>Preaxostyla</taxon>
        <taxon>Paratrimastigidae</taxon>
        <taxon>Paratrimastix</taxon>
    </lineage>
</organism>
<gene>
    <name evidence="1" type="ORF">PAPYR_12443</name>
</gene>
<evidence type="ECO:0000313" key="2">
    <source>
        <dbReference type="Proteomes" id="UP001141327"/>
    </source>
</evidence>
<evidence type="ECO:0000313" key="1">
    <source>
        <dbReference type="EMBL" id="KAJ4453173.1"/>
    </source>
</evidence>
<name>A0ABQ8U3I1_9EUKA</name>
<proteinExistence type="predicted"/>
<accession>A0ABQ8U3I1</accession>
<protein>
    <submittedName>
        <fullName evidence="1">Uncharacterized protein</fullName>
    </submittedName>
</protein>
<keyword evidence="2" id="KW-1185">Reference proteome</keyword>
<dbReference type="EMBL" id="JAPMOS010000304">
    <property type="protein sequence ID" value="KAJ4453173.1"/>
    <property type="molecule type" value="Genomic_DNA"/>
</dbReference>
<comment type="caution">
    <text evidence="1">The sequence shown here is derived from an EMBL/GenBank/DDBJ whole genome shotgun (WGS) entry which is preliminary data.</text>
</comment>
<reference evidence="1" key="1">
    <citation type="journal article" date="2022" name="bioRxiv">
        <title>Genomics of Preaxostyla Flagellates Illuminates Evolutionary Transitions and the Path Towards Mitochondrial Loss.</title>
        <authorList>
            <person name="Novak L.V.F."/>
            <person name="Treitli S.C."/>
            <person name="Pyrih J."/>
            <person name="Halakuc P."/>
            <person name="Pipaliya S.V."/>
            <person name="Vacek V."/>
            <person name="Brzon O."/>
            <person name="Soukal P."/>
            <person name="Eme L."/>
            <person name="Dacks J.B."/>
            <person name="Karnkowska A."/>
            <person name="Elias M."/>
            <person name="Hampl V."/>
        </authorList>
    </citation>
    <scope>NUCLEOTIDE SEQUENCE</scope>
    <source>
        <strain evidence="1">RCP-MX</strain>
    </source>
</reference>